<dbReference type="InterPro" id="IPR050367">
    <property type="entry name" value="APC_superfamily"/>
</dbReference>
<evidence type="ECO:0000313" key="9">
    <source>
        <dbReference type="Proteomes" id="UP000621631"/>
    </source>
</evidence>
<evidence type="ECO:0000256" key="3">
    <source>
        <dbReference type="ARBA" id="ARBA00022475"/>
    </source>
</evidence>
<feature type="transmembrane region" description="Helical" evidence="7">
    <location>
        <begin position="457"/>
        <end position="475"/>
    </location>
</feature>
<organism evidence="8 9">
    <name type="scientific">Virgibacillus halodenitrificans</name>
    <name type="common">Bacillus halodenitrificans</name>
    <dbReference type="NCBI Taxonomy" id="1482"/>
    <lineage>
        <taxon>Bacteria</taxon>
        <taxon>Bacillati</taxon>
        <taxon>Bacillota</taxon>
        <taxon>Bacilli</taxon>
        <taxon>Bacillales</taxon>
        <taxon>Bacillaceae</taxon>
        <taxon>Virgibacillus</taxon>
    </lineage>
</organism>
<gene>
    <name evidence="8" type="ORF">IC602_00600</name>
</gene>
<feature type="transmembrane region" description="Helical" evidence="7">
    <location>
        <begin position="200"/>
        <end position="223"/>
    </location>
</feature>
<feature type="transmembrane region" description="Helical" evidence="7">
    <location>
        <begin position="83"/>
        <end position="103"/>
    </location>
</feature>
<keyword evidence="9" id="KW-1185">Reference proteome</keyword>
<dbReference type="Pfam" id="PF13520">
    <property type="entry name" value="AA_permease_2"/>
    <property type="match status" value="1"/>
</dbReference>
<feature type="transmembrane region" description="Helical" evidence="7">
    <location>
        <begin position="33"/>
        <end position="55"/>
    </location>
</feature>
<protein>
    <submittedName>
        <fullName evidence="8">Amino acid permease</fullName>
    </submittedName>
</protein>
<comment type="subcellular location">
    <subcellularLocation>
        <location evidence="1">Cell membrane</location>
        <topology evidence="1">Multi-pass membrane protein</topology>
    </subcellularLocation>
</comment>
<dbReference type="Gene3D" id="1.20.1740.10">
    <property type="entry name" value="Amino acid/polyamine transporter I"/>
    <property type="match status" value="1"/>
</dbReference>
<evidence type="ECO:0000256" key="2">
    <source>
        <dbReference type="ARBA" id="ARBA00022448"/>
    </source>
</evidence>
<dbReference type="PANTHER" id="PTHR42770">
    <property type="entry name" value="AMINO ACID TRANSPORTER-RELATED"/>
    <property type="match status" value="1"/>
</dbReference>
<proteinExistence type="predicted"/>
<evidence type="ECO:0000313" key="8">
    <source>
        <dbReference type="EMBL" id="MBD1221106.1"/>
    </source>
</evidence>
<reference evidence="8 9" key="1">
    <citation type="submission" date="2020-09" db="EMBL/GenBank/DDBJ databases">
        <title>Draft Genome Sequences of Oil-Oxidizing Bacteria Halomonas titanicae, Marinobacter lutaoensis, and Virgibacillus halodenitrificans Isolated from Highly Saline Environments.</title>
        <authorList>
            <person name="Grouzdev D.S."/>
            <person name="Sokolova D.S."/>
            <person name="Semenova E.M."/>
            <person name="Borzenkov I.A."/>
            <person name="Bidzhieva S.K."/>
            <person name="Poltaraus A.B."/>
            <person name="Nazina T.N."/>
        </authorList>
    </citation>
    <scope>NUCLEOTIDE SEQUENCE [LARGE SCALE GENOMIC DNA]</scope>
    <source>
        <strain evidence="8 9">VKM B-3472D</strain>
    </source>
</reference>
<evidence type="ECO:0000256" key="1">
    <source>
        <dbReference type="ARBA" id="ARBA00004651"/>
    </source>
</evidence>
<evidence type="ECO:0000256" key="6">
    <source>
        <dbReference type="ARBA" id="ARBA00023136"/>
    </source>
</evidence>
<comment type="caution">
    <text evidence="8">The sequence shown here is derived from an EMBL/GenBank/DDBJ whole genome shotgun (WGS) entry which is preliminary data.</text>
</comment>
<feature type="transmembrane region" description="Helical" evidence="7">
    <location>
        <begin position="235"/>
        <end position="258"/>
    </location>
</feature>
<feature type="transmembrane region" description="Helical" evidence="7">
    <location>
        <begin position="292"/>
        <end position="317"/>
    </location>
</feature>
<dbReference type="PANTHER" id="PTHR42770:SF15">
    <property type="entry name" value="GLUTAMATE_GAMMA-AMINOBUTYRATE ANTIPORTER-RELATED"/>
    <property type="match status" value="1"/>
</dbReference>
<keyword evidence="3" id="KW-1003">Cell membrane</keyword>
<dbReference type="RefSeq" id="WP_189776476.1">
    <property type="nucleotide sequence ID" value="NZ_JACWEZ010000001.1"/>
</dbReference>
<sequence>MNENRRRISSISFLLMTFTAVFAFNDIINATASIGLAAVPTFLFATIFYFFPFALMIGEFSSANKDAESGVYSWIRTSLGEKWAFLGSWSYFFVNLFFFVALLPQTLIYASYTFTGENVFGGVHATLTISILSIALFWLTTFVSIKGVSWISKVTDVSGVARILMGVGFIVLALGVYFLLKQPAAQEFSSESVLPGANWNYLMTMAWILQAVGGAEAVGVYVKDIKGGNKSFVKTLIIAAISIGVIYALGAAAVGLVLPAEQLQGNYSNALFDAFAVLGNHFGISSGVTTRIVGLIMLLSAAGSLVIWTAAPVKILFSEIPSGIFGKWVSKTNEEGNPTNALLLQAFVVTALMIIPALGIGSIDTLLKTLINMTAATSLIPVLFLLVSYIVLRTKKDHIPRTFRMGGRRSGIAIGVLLLVFFTFAFFVSTFPSPVALMEYFKYGTFAEGTANPMFSLLYNVLGIVVFVGFAWICYRRYENKNLGGINHDNEEKMGR</sequence>
<feature type="transmembrane region" description="Helical" evidence="7">
    <location>
        <begin position="160"/>
        <end position="180"/>
    </location>
</feature>
<feature type="transmembrane region" description="Helical" evidence="7">
    <location>
        <begin position="341"/>
        <end position="363"/>
    </location>
</feature>
<feature type="transmembrane region" description="Helical" evidence="7">
    <location>
        <begin position="123"/>
        <end position="148"/>
    </location>
</feature>
<keyword evidence="5 7" id="KW-1133">Transmembrane helix</keyword>
<accession>A0ABR7VIJ7</accession>
<keyword evidence="4 7" id="KW-0812">Transmembrane</keyword>
<keyword evidence="6 7" id="KW-0472">Membrane</keyword>
<evidence type="ECO:0000256" key="7">
    <source>
        <dbReference type="SAM" id="Phobius"/>
    </source>
</evidence>
<name>A0ABR7VIJ7_VIRHA</name>
<dbReference type="InterPro" id="IPR002293">
    <property type="entry name" value="AA/rel_permease1"/>
</dbReference>
<evidence type="ECO:0000256" key="4">
    <source>
        <dbReference type="ARBA" id="ARBA00022692"/>
    </source>
</evidence>
<dbReference type="EMBL" id="JACWEZ010000001">
    <property type="protein sequence ID" value="MBD1221106.1"/>
    <property type="molecule type" value="Genomic_DNA"/>
</dbReference>
<keyword evidence="2" id="KW-0813">Transport</keyword>
<feature type="transmembrane region" description="Helical" evidence="7">
    <location>
        <begin position="412"/>
        <end position="437"/>
    </location>
</feature>
<evidence type="ECO:0000256" key="5">
    <source>
        <dbReference type="ARBA" id="ARBA00022989"/>
    </source>
</evidence>
<dbReference type="PIRSF" id="PIRSF006060">
    <property type="entry name" value="AA_transporter"/>
    <property type="match status" value="1"/>
</dbReference>
<feature type="transmembrane region" description="Helical" evidence="7">
    <location>
        <begin position="369"/>
        <end position="392"/>
    </location>
</feature>
<dbReference type="Proteomes" id="UP000621631">
    <property type="component" value="Unassembled WGS sequence"/>
</dbReference>